<dbReference type="EMBL" id="LAZR01003048">
    <property type="protein sequence ID" value="KKN22570.1"/>
    <property type="molecule type" value="Genomic_DNA"/>
</dbReference>
<protein>
    <submittedName>
        <fullName evidence="1">Uncharacterized protein</fullName>
    </submittedName>
</protein>
<proteinExistence type="predicted"/>
<gene>
    <name evidence="1" type="ORF">LCGC14_0913730</name>
</gene>
<organism evidence="1">
    <name type="scientific">marine sediment metagenome</name>
    <dbReference type="NCBI Taxonomy" id="412755"/>
    <lineage>
        <taxon>unclassified sequences</taxon>
        <taxon>metagenomes</taxon>
        <taxon>ecological metagenomes</taxon>
    </lineage>
</organism>
<sequence length="225" mass="23161">MKSAPETIAKASFDVAFDTNADVSITKAATVGTIWVLDWISVSFNKTAHAAAALTVTIGGTDVFDIDLAAASTGPYQFLFPGGMYGSTGDALVVKVADGGSGHTGTLSIRYREMSSAPETLTKPTFDKATGTAAAATVTLAATVGTLWVLDWIAVSFDADTHAVAALTVAIDSTDVFDIDLPDDVTGPFQFRFPGGMYGSSGESLAVSLAAGSSGKIGKISIRYR</sequence>
<name>A0A0F9NSR7_9ZZZZ</name>
<reference evidence="1" key="1">
    <citation type="journal article" date="2015" name="Nature">
        <title>Complex archaea that bridge the gap between prokaryotes and eukaryotes.</title>
        <authorList>
            <person name="Spang A."/>
            <person name="Saw J.H."/>
            <person name="Jorgensen S.L."/>
            <person name="Zaremba-Niedzwiedzka K."/>
            <person name="Martijn J."/>
            <person name="Lind A.E."/>
            <person name="van Eijk R."/>
            <person name="Schleper C."/>
            <person name="Guy L."/>
            <person name="Ettema T.J."/>
        </authorList>
    </citation>
    <scope>NUCLEOTIDE SEQUENCE</scope>
</reference>
<accession>A0A0F9NSR7</accession>
<dbReference type="AlphaFoldDB" id="A0A0F9NSR7"/>
<evidence type="ECO:0000313" key="1">
    <source>
        <dbReference type="EMBL" id="KKN22570.1"/>
    </source>
</evidence>
<comment type="caution">
    <text evidence="1">The sequence shown here is derived from an EMBL/GenBank/DDBJ whole genome shotgun (WGS) entry which is preliminary data.</text>
</comment>